<dbReference type="GO" id="GO:0034976">
    <property type="term" value="P:response to endoplasmic reticulum stress"/>
    <property type="evidence" value="ECO:0007669"/>
    <property type="project" value="TreeGrafter"/>
</dbReference>
<dbReference type="InterPro" id="IPR056579">
    <property type="entry name" value="Ufl1_N"/>
</dbReference>
<organism evidence="7 8">
    <name type="scientific">Hevea brasiliensis</name>
    <name type="common">Para rubber tree</name>
    <name type="synonym">Siphonia brasiliensis</name>
    <dbReference type="NCBI Taxonomy" id="3981"/>
    <lineage>
        <taxon>Eukaryota</taxon>
        <taxon>Viridiplantae</taxon>
        <taxon>Streptophyta</taxon>
        <taxon>Embryophyta</taxon>
        <taxon>Tracheophyta</taxon>
        <taxon>Spermatophyta</taxon>
        <taxon>Magnoliopsida</taxon>
        <taxon>eudicotyledons</taxon>
        <taxon>Gunneridae</taxon>
        <taxon>Pentapetalae</taxon>
        <taxon>rosids</taxon>
        <taxon>fabids</taxon>
        <taxon>Malpighiales</taxon>
        <taxon>Euphorbiaceae</taxon>
        <taxon>Crotonoideae</taxon>
        <taxon>Micrandreae</taxon>
        <taxon>Hevea</taxon>
    </lineage>
</organism>
<comment type="similarity">
    <text evidence="1">Belongs to the UFL1 family.</text>
</comment>
<proteinExistence type="inferred from homology"/>
<dbReference type="PANTHER" id="PTHR31057">
    <property type="entry name" value="E3 UFM1-PROTEIN LIGASE 1"/>
    <property type="match status" value="1"/>
</dbReference>
<feature type="domain" description="E3 UFM1-protein ligase 1-like" evidence="6">
    <location>
        <begin position="161"/>
        <end position="206"/>
    </location>
</feature>
<keyword evidence="4" id="KW-1133">Transmembrane helix</keyword>
<evidence type="ECO:0000256" key="3">
    <source>
        <dbReference type="ARBA" id="ARBA00022786"/>
    </source>
</evidence>
<sequence>MMAIINKLMWIACALISVAFLALSFIVVGKHQKWLAIGVTIIGASIMVTTLGTMCYWEEWRHEIAVEINKLGRVSSIDLADVTGVDLYHVEKQAQRVVSDNPGFMLIQGEIMVLGFTVPTNLSVLWGTLQHLLHEIDGASGVAVESSFFKSIFNGLVKEGESFLNMQLDEKALDLFEDNQSVSVILHRHLLRTTGAHIEDMLFHNLVGLLHNPVWLTIDLVLVK</sequence>
<keyword evidence="3" id="KW-0833">Ubl conjugation pathway</keyword>
<accession>A0A6A6K5B5</accession>
<evidence type="ECO:0000259" key="5">
    <source>
        <dbReference type="Pfam" id="PF09743"/>
    </source>
</evidence>
<dbReference type="InterPro" id="IPR018611">
    <property type="entry name" value="Ufl1"/>
</dbReference>
<protein>
    <submittedName>
        <fullName evidence="7">Uncharacterized protein</fullName>
    </submittedName>
</protein>
<reference evidence="7 8" key="1">
    <citation type="journal article" date="2020" name="Mol. Plant">
        <title>The Chromosome-Based Rubber Tree Genome Provides New Insights into Spurge Genome Evolution and Rubber Biosynthesis.</title>
        <authorList>
            <person name="Liu J."/>
            <person name="Shi C."/>
            <person name="Shi C.C."/>
            <person name="Li W."/>
            <person name="Zhang Q.J."/>
            <person name="Zhang Y."/>
            <person name="Li K."/>
            <person name="Lu H.F."/>
            <person name="Shi C."/>
            <person name="Zhu S.T."/>
            <person name="Xiao Z.Y."/>
            <person name="Nan H."/>
            <person name="Yue Y."/>
            <person name="Zhu X.G."/>
            <person name="Wu Y."/>
            <person name="Hong X.N."/>
            <person name="Fan G.Y."/>
            <person name="Tong Y."/>
            <person name="Zhang D."/>
            <person name="Mao C.L."/>
            <person name="Liu Y.L."/>
            <person name="Hao S.J."/>
            <person name="Liu W.Q."/>
            <person name="Lv M.Q."/>
            <person name="Zhang H.B."/>
            <person name="Liu Y."/>
            <person name="Hu-Tang G.R."/>
            <person name="Wang J.P."/>
            <person name="Wang J.H."/>
            <person name="Sun Y.H."/>
            <person name="Ni S.B."/>
            <person name="Chen W.B."/>
            <person name="Zhang X.C."/>
            <person name="Jiao Y.N."/>
            <person name="Eichler E.E."/>
            <person name="Li G.H."/>
            <person name="Liu X."/>
            <person name="Gao L.Z."/>
        </authorList>
    </citation>
    <scope>NUCLEOTIDE SEQUENCE [LARGE SCALE GENOMIC DNA]</scope>
    <source>
        <strain evidence="8">cv. GT1</strain>
        <tissue evidence="7">Leaf</tissue>
    </source>
</reference>
<feature type="domain" description="E3 UFM1-protein ligase 1-like N-terminal" evidence="5">
    <location>
        <begin position="57"/>
        <end position="113"/>
    </location>
</feature>
<gene>
    <name evidence="7" type="ORF">GH714_003765</name>
</gene>
<keyword evidence="4" id="KW-0472">Membrane</keyword>
<evidence type="ECO:0000313" key="7">
    <source>
        <dbReference type="EMBL" id="KAF2283388.1"/>
    </source>
</evidence>
<keyword evidence="8" id="KW-1185">Reference proteome</keyword>
<dbReference type="Pfam" id="PF09743">
    <property type="entry name" value="E3_UFM1_ligase"/>
    <property type="match status" value="1"/>
</dbReference>
<evidence type="ECO:0000313" key="8">
    <source>
        <dbReference type="Proteomes" id="UP000467840"/>
    </source>
</evidence>
<comment type="caution">
    <text evidence="7">The sequence shown here is derived from an EMBL/GenBank/DDBJ whole genome shotgun (WGS) entry which is preliminary data.</text>
</comment>
<keyword evidence="2" id="KW-0808">Transferase</keyword>
<evidence type="ECO:0000259" key="6">
    <source>
        <dbReference type="Pfam" id="PF23659"/>
    </source>
</evidence>
<evidence type="ECO:0000256" key="4">
    <source>
        <dbReference type="SAM" id="Phobius"/>
    </source>
</evidence>
<dbReference type="AlphaFoldDB" id="A0A6A6K5B5"/>
<dbReference type="GO" id="GO:0005789">
    <property type="term" value="C:endoplasmic reticulum membrane"/>
    <property type="evidence" value="ECO:0007669"/>
    <property type="project" value="TreeGrafter"/>
</dbReference>
<keyword evidence="4" id="KW-0812">Transmembrane</keyword>
<dbReference type="PANTHER" id="PTHR31057:SF0">
    <property type="entry name" value="E3 UFM1-PROTEIN LIGASE 1"/>
    <property type="match status" value="1"/>
</dbReference>
<feature type="transmembrane region" description="Helical" evidence="4">
    <location>
        <begin position="34"/>
        <end position="57"/>
    </location>
</feature>
<dbReference type="Proteomes" id="UP000467840">
    <property type="component" value="Chromosome 12"/>
</dbReference>
<evidence type="ECO:0000256" key="2">
    <source>
        <dbReference type="ARBA" id="ARBA00022679"/>
    </source>
</evidence>
<dbReference type="InterPro" id="IPR056580">
    <property type="entry name" value="Ufl1_dom"/>
</dbReference>
<dbReference type="Pfam" id="PF23659">
    <property type="entry name" value="UFL1"/>
    <property type="match status" value="1"/>
</dbReference>
<evidence type="ECO:0000256" key="1">
    <source>
        <dbReference type="ARBA" id="ARBA00010789"/>
    </source>
</evidence>
<dbReference type="GO" id="GO:0061666">
    <property type="term" value="F:UFM1 ligase activity"/>
    <property type="evidence" value="ECO:0007669"/>
    <property type="project" value="InterPro"/>
</dbReference>
<name>A0A6A6K5B5_HEVBR</name>
<dbReference type="GO" id="GO:0032434">
    <property type="term" value="P:regulation of proteasomal ubiquitin-dependent protein catabolic process"/>
    <property type="evidence" value="ECO:0007669"/>
    <property type="project" value="TreeGrafter"/>
</dbReference>
<dbReference type="GO" id="GO:1990592">
    <property type="term" value="P:protein K69-linked ufmylation"/>
    <property type="evidence" value="ECO:0007669"/>
    <property type="project" value="TreeGrafter"/>
</dbReference>
<dbReference type="EMBL" id="JAAGAX010000018">
    <property type="protein sequence ID" value="KAF2283388.1"/>
    <property type="molecule type" value="Genomic_DNA"/>
</dbReference>